<protein>
    <recommendedName>
        <fullName evidence="1">NIPSNAP domain-containing protein</fullName>
    </recommendedName>
</protein>
<dbReference type="SUPFAM" id="SSF54909">
    <property type="entry name" value="Dimeric alpha+beta barrel"/>
    <property type="match status" value="1"/>
</dbReference>
<dbReference type="EMBL" id="BAABHC010000006">
    <property type="protein sequence ID" value="GAA4430435.1"/>
    <property type="molecule type" value="Genomic_DNA"/>
</dbReference>
<dbReference type="InterPro" id="IPR012577">
    <property type="entry name" value="NIPSNAP"/>
</dbReference>
<gene>
    <name evidence="2" type="ORF">GCM10023188_17080</name>
</gene>
<name>A0ABP8LIM6_9BACT</name>
<organism evidence="2 3">
    <name type="scientific">Pontibacter saemangeumensis</name>
    <dbReference type="NCBI Taxonomy" id="1084525"/>
    <lineage>
        <taxon>Bacteria</taxon>
        <taxon>Pseudomonadati</taxon>
        <taxon>Bacteroidota</taxon>
        <taxon>Cytophagia</taxon>
        <taxon>Cytophagales</taxon>
        <taxon>Hymenobacteraceae</taxon>
        <taxon>Pontibacter</taxon>
    </lineage>
</organism>
<dbReference type="Pfam" id="PF07978">
    <property type="entry name" value="NIPSNAP"/>
    <property type="match status" value="1"/>
</dbReference>
<accession>A0ABP8LIM6</accession>
<reference evidence="3" key="1">
    <citation type="journal article" date="2019" name="Int. J. Syst. Evol. Microbiol.">
        <title>The Global Catalogue of Microorganisms (GCM) 10K type strain sequencing project: providing services to taxonomists for standard genome sequencing and annotation.</title>
        <authorList>
            <consortium name="The Broad Institute Genomics Platform"/>
            <consortium name="The Broad Institute Genome Sequencing Center for Infectious Disease"/>
            <person name="Wu L."/>
            <person name="Ma J."/>
        </authorList>
    </citation>
    <scope>NUCLEOTIDE SEQUENCE [LARGE SCALE GENOMIC DNA]</scope>
    <source>
        <strain evidence="3">JCM 17926</strain>
    </source>
</reference>
<keyword evidence="3" id="KW-1185">Reference proteome</keyword>
<feature type="domain" description="NIPSNAP" evidence="1">
    <location>
        <begin position="142"/>
        <end position="244"/>
    </location>
</feature>
<evidence type="ECO:0000259" key="1">
    <source>
        <dbReference type="Pfam" id="PF07978"/>
    </source>
</evidence>
<proteinExistence type="predicted"/>
<sequence length="246" mass="28106">MPAYSQAKKATYHLLKVYHLDDESQEAGLDKYLEQAYLPALHRAGISKVGVFKPAENSPANAGDTTQKVYVFIPLTSQSQFFSLDETLAKDKQYLTAGKEYIEATQDKPLYSSFENILIEGFTGMPGTSVPKLKGPKQDRIYELRSYESASEKLHLNKVDMFNKGEIDIFNNLGFNAVFYGRVLAGSKMPNLMYMTTFENKEERDKHWKAFSADPNWKKMSSDPKYAKNVSHNDTYFLYPTEYSDF</sequence>
<dbReference type="InterPro" id="IPR011008">
    <property type="entry name" value="Dimeric_a/b-barrel"/>
</dbReference>
<evidence type="ECO:0000313" key="2">
    <source>
        <dbReference type="EMBL" id="GAA4430435.1"/>
    </source>
</evidence>
<dbReference type="Proteomes" id="UP001500552">
    <property type="component" value="Unassembled WGS sequence"/>
</dbReference>
<dbReference type="RefSeq" id="WP_345158315.1">
    <property type="nucleotide sequence ID" value="NZ_BAABHC010000006.1"/>
</dbReference>
<evidence type="ECO:0000313" key="3">
    <source>
        <dbReference type="Proteomes" id="UP001500552"/>
    </source>
</evidence>
<comment type="caution">
    <text evidence="2">The sequence shown here is derived from an EMBL/GenBank/DDBJ whole genome shotgun (WGS) entry which is preliminary data.</text>
</comment>
<dbReference type="Gene3D" id="3.30.70.100">
    <property type="match status" value="1"/>
</dbReference>